<reference evidence="6 7" key="1">
    <citation type="submission" date="2020-07" db="EMBL/GenBank/DDBJ databases">
        <title>Huge and variable diversity of episymbiotic CPR bacteria and DPANN archaea in groundwater ecosystems.</title>
        <authorList>
            <person name="He C.Y."/>
            <person name="Keren R."/>
            <person name="Whittaker M."/>
            <person name="Farag I.F."/>
            <person name="Doudna J."/>
            <person name="Cate J.H.D."/>
            <person name="Banfield J.F."/>
        </authorList>
    </citation>
    <scope>NUCLEOTIDE SEQUENCE [LARGE SCALE GENOMIC DNA]</scope>
    <source>
        <strain evidence="6">NC_groundwater_70_Ag_B-0.1um_54_66</strain>
    </source>
</reference>
<dbReference type="Proteomes" id="UP000595362">
    <property type="component" value="Chromosome"/>
</dbReference>
<evidence type="ECO:0000313" key="6">
    <source>
        <dbReference type="EMBL" id="QQG35785.1"/>
    </source>
</evidence>
<dbReference type="PANTHER" id="PTHR10434">
    <property type="entry name" value="1-ACYL-SN-GLYCEROL-3-PHOSPHATE ACYLTRANSFERASE"/>
    <property type="match status" value="1"/>
</dbReference>
<keyword evidence="2 6" id="KW-0808">Transferase</keyword>
<name>A0A7T5UGX1_9BACT</name>
<dbReference type="AlphaFoldDB" id="A0A7T5UGX1"/>
<sequence length="216" mass="24196">MGNCKRYVQVAFFLLIIRPVLMIILGLRVLGRENLPCHGPAIVIANHNSHLDTLVLMSLFRLSDLHRVRPVAAADYFLRTPLASWLSHTLINIIPIVRTGDSEDDPLCPVYEALKRDEIIIFFPEGSRGVPEKILPFRRGIGRLVQSCPAVEVFPVFMHGLGKALPKGDPLLVPFFCDIIIGKAVDKTSYQDTDFTMKLEQQVKGLAADHVFPGWE</sequence>
<dbReference type="CDD" id="cd07989">
    <property type="entry name" value="LPLAT_AGPAT-like"/>
    <property type="match status" value="1"/>
</dbReference>
<keyword evidence="3 6" id="KW-0012">Acyltransferase</keyword>
<gene>
    <name evidence="6" type="ORF">HYS17_09795</name>
</gene>
<dbReference type="InterPro" id="IPR002123">
    <property type="entry name" value="Plipid/glycerol_acylTrfase"/>
</dbReference>
<evidence type="ECO:0000256" key="1">
    <source>
        <dbReference type="ARBA" id="ARBA00005189"/>
    </source>
</evidence>
<keyword evidence="4" id="KW-0812">Transmembrane</keyword>
<keyword evidence="4" id="KW-0472">Membrane</keyword>
<organism evidence="6 7">
    <name type="scientific">Micavibrio aeruginosavorus</name>
    <dbReference type="NCBI Taxonomy" id="349221"/>
    <lineage>
        <taxon>Bacteria</taxon>
        <taxon>Pseudomonadati</taxon>
        <taxon>Bdellovibrionota</taxon>
        <taxon>Bdellovibrionia</taxon>
        <taxon>Bdellovibrionales</taxon>
        <taxon>Pseudobdellovibrionaceae</taxon>
        <taxon>Micavibrio</taxon>
    </lineage>
</organism>
<comment type="pathway">
    <text evidence="1">Lipid metabolism.</text>
</comment>
<dbReference type="SMART" id="SM00563">
    <property type="entry name" value="PlsC"/>
    <property type="match status" value="1"/>
</dbReference>
<evidence type="ECO:0000259" key="5">
    <source>
        <dbReference type="SMART" id="SM00563"/>
    </source>
</evidence>
<dbReference type="GO" id="GO:0006654">
    <property type="term" value="P:phosphatidic acid biosynthetic process"/>
    <property type="evidence" value="ECO:0007669"/>
    <property type="project" value="TreeGrafter"/>
</dbReference>
<evidence type="ECO:0000256" key="4">
    <source>
        <dbReference type="SAM" id="Phobius"/>
    </source>
</evidence>
<keyword evidence="4" id="KW-1133">Transmembrane helix</keyword>
<evidence type="ECO:0000256" key="3">
    <source>
        <dbReference type="ARBA" id="ARBA00023315"/>
    </source>
</evidence>
<feature type="transmembrane region" description="Helical" evidence="4">
    <location>
        <begin position="7"/>
        <end position="30"/>
    </location>
</feature>
<dbReference type="PANTHER" id="PTHR10434:SF11">
    <property type="entry name" value="1-ACYL-SN-GLYCEROL-3-PHOSPHATE ACYLTRANSFERASE"/>
    <property type="match status" value="1"/>
</dbReference>
<dbReference type="Pfam" id="PF01553">
    <property type="entry name" value="Acyltransferase"/>
    <property type="match status" value="1"/>
</dbReference>
<accession>A0A7T5UGX1</accession>
<dbReference type="EMBL" id="CP066681">
    <property type="protein sequence ID" value="QQG35785.1"/>
    <property type="molecule type" value="Genomic_DNA"/>
</dbReference>
<evidence type="ECO:0000313" key="7">
    <source>
        <dbReference type="Proteomes" id="UP000595362"/>
    </source>
</evidence>
<proteinExistence type="predicted"/>
<evidence type="ECO:0000256" key="2">
    <source>
        <dbReference type="ARBA" id="ARBA00022679"/>
    </source>
</evidence>
<protein>
    <submittedName>
        <fullName evidence="6">1-acyl-sn-glycerol-3-phosphate acyltransferase</fullName>
    </submittedName>
</protein>
<dbReference type="SUPFAM" id="SSF69593">
    <property type="entry name" value="Glycerol-3-phosphate (1)-acyltransferase"/>
    <property type="match status" value="1"/>
</dbReference>
<dbReference type="GO" id="GO:0003841">
    <property type="term" value="F:1-acylglycerol-3-phosphate O-acyltransferase activity"/>
    <property type="evidence" value="ECO:0007669"/>
    <property type="project" value="TreeGrafter"/>
</dbReference>
<feature type="domain" description="Phospholipid/glycerol acyltransferase" evidence="5">
    <location>
        <begin position="41"/>
        <end position="161"/>
    </location>
</feature>